<feature type="chain" id="PRO_5038898820" evidence="1">
    <location>
        <begin position="26"/>
        <end position="300"/>
    </location>
</feature>
<dbReference type="EMBL" id="DWUW01000058">
    <property type="protein sequence ID" value="HJD30697.1"/>
    <property type="molecule type" value="Genomic_DNA"/>
</dbReference>
<proteinExistence type="predicted"/>
<dbReference type="PROSITE" id="PS51257">
    <property type="entry name" value="PROKAR_LIPOPROTEIN"/>
    <property type="match status" value="1"/>
</dbReference>
<evidence type="ECO:0000256" key="1">
    <source>
        <dbReference type="SAM" id="SignalP"/>
    </source>
</evidence>
<reference evidence="2" key="1">
    <citation type="journal article" date="2021" name="PeerJ">
        <title>Extensive microbial diversity within the chicken gut microbiome revealed by metagenomics and culture.</title>
        <authorList>
            <person name="Gilroy R."/>
            <person name="Ravi A."/>
            <person name="Getino M."/>
            <person name="Pursley I."/>
            <person name="Horton D.L."/>
            <person name="Alikhan N.F."/>
            <person name="Baker D."/>
            <person name="Gharbi K."/>
            <person name="Hall N."/>
            <person name="Watson M."/>
            <person name="Adriaenssens E.M."/>
            <person name="Foster-Nyarko E."/>
            <person name="Jarju S."/>
            <person name="Secka A."/>
            <person name="Antonio M."/>
            <person name="Oren A."/>
            <person name="Chaudhuri R.R."/>
            <person name="La Ragione R."/>
            <person name="Hildebrand F."/>
            <person name="Pallen M.J."/>
        </authorList>
    </citation>
    <scope>NUCLEOTIDE SEQUENCE</scope>
    <source>
        <strain evidence="2">ChiHjej8B7-25341</strain>
    </source>
</reference>
<sequence>MKTRRLFAAAAALVLGLGCGITASASERVVSYGFVFDPQFYAETNPDVVSSLGLDMELVELEMEDDTLTRHYVESGMAEGRVPYFDAVYYAAANPDVAAAYGTDPQVLYRHYVEHGRAEGRLPYDPNIAALPVAGSTVKQISGGYTIRHLSIVNDSFGNGWRYIYYRTDPNGQWTQIYGPENGAPLGDFSSPGPDGAIHIGFDVYDIYVPSTYFEIRYVDSEGAEGRWYTTRLIPNLNYDPFRKAMFSALSNDWFWVETEGDEVEIRIPYNPVSTTIDWYLDKVPIAPQNAMYARANPAG</sequence>
<gene>
    <name evidence="2" type="ORF">H9912_02025</name>
</gene>
<keyword evidence="1" id="KW-0732">Signal</keyword>
<accession>A0A9D2QYU1</accession>
<dbReference type="AlphaFoldDB" id="A0A9D2QYU1"/>
<evidence type="ECO:0000313" key="3">
    <source>
        <dbReference type="Proteomes" id="UP000823851"/>
    </source>
</evidence>
<dbReference type="Proteomes" id="UP000823851">
    <property type="component" value="Unassembled WGS sequence"/>
</dbReference>
<comment type="caution">
    <text evidence="2">The sequence shown here is derived from an EMBL/GenBank/DDBJ whole genome shotgun (WGS) entry which is preliminary data.</text>
</comment>
<organism evidence="2 3">
    <name type="scientific">Candidatus Eisenbergiella stercorigallinarum</name>
    <dbReference type="NCBI Taxonomy" id="2838557"/>
    <lineage>
        <taxon>Bacteria</taxon>
        <taxon>Bacillati</taxon>
        <taxon>Bacillota</taxon>
        <taxon>Clostridia</taxon>
        <taxon>Lachnospirales</taxon>
        <taxon>Lachnospiraceae</taxon>
        <taxon>Eisenbergiella</taxon>
    </lineage>
</organism>
<protein>
    <submittedName>
        <fullName evidence="2">Uncharacterized protein</fullName>
    </submittedName>
</protein>
<reference evidence="2" key="2">
    <citation type="submission" date="2021-04" db="EMBL/GenBank/DDBJ databases">
        <authorList>
            <person name="Gilroy R."/>
        </authorList>
    </citation>
    <scope>NUCLEOTIDE SEQUENCE</scope>
    <source>
        <strain evidence="2">ChiHjej8B7-25341</strain>
    </source>
</reference>
<feature type="signal peptide" evidence="1">
    <location>
        <begin position="1"/>
        <end position="25"/>
    </location>
</feature>
<name>A0A9D2QYU1_9FIRM</name>
<evidence type="ECO:0000313" key="2">
    <source>
        <dbReference type="EMBL" id="HJD30697.1"/>
    </source>
</evidence>